<dbReference type="InterPro" id="IPR002048">
    <property type="entry name" value="EF_hand_dom"/>
</dbReference>
<evidence type="ECO:0000313" key="8">
    <source>
        <dbReference type="EMBL" id="CAF4162443.1"/>
    </source>
</evidence>
<dbReference type="SUPFAM" id="SSF47473">
    <property type="entry name" value="EF-hand"/>
    <property type="match status" value="1"/>
</dbReference>
<dbReference type="Gene3D" id="1.10.238.10">
    <property type="entry name" value="EF-hand"/>
    <property type="match status" value="1"/>
</dbReference>
<feature type="non-terminal residue" evidence="10">
    <location>
        <position position="1"/>
    </location>
</feature>
<evidence type="ECO:0000256" key="6">
    <source>
        <dbReference type="ARBA" id="ARBA00023288"/>
    </source>
</evidence>
<keyword evidence="4" id="KW-0677">Repeat</keyword>
<dbReference type="InterPro" id="IPR028846">
    <property type="entry name" value="Recoverin"/>
</dbReference>
<evidence type="ECO:0000256" key="4">
    <source>
        <dbReference type="ARBA" id="ARBA00022737"/>
    </source>
</evidence>
<keyword evidence="2" id="KW-0519">Myristate</keyword>
<evidence type="ECO:0000259" key="7">
    <source>
        <dbReference type="PROSITE" id="PS50222"/>
    </source>
</evidence>
<dbReference type="InterPro" id="IPR018247">
    <property type="entry name" value="EF_Hand_1_Ca_BS"/>
</dbReference>
<dbReference type="Pfam" id="PF13202">
    <property type="entry name" value="EF-hand_5"/>
    <property type="match status" value="2"/>
</dbReference>
<dbReference type="PANTHER" id="PTHR23055:SF178">
    <property type="entry name" value="NEUROCALCIN HOMOLOG"/>
    <property type="match status" value="1"/>
</dbReference>
<dbReference type="PROSITE" id="PS00018">
    <property type="entry name" value="EF_HAND_1"/>
    <property type="match status" value="2"/>
</dbReference>
<comment type="caution">
    <text evidence="10">The sequence shown here is derived from an EMBL/GenBank/DDBJ whole genome shotgun (WGS) entry which is preliminary data.</text>
</comment>
<dbReference type="PROSITE" id="PS50222">
    <property type="entry name" value="EF_HAND_2"/>
    <property type="match status" value="2"/>
</dbReference>
<keyword evidence="6" id="KW-0449">Lipoprotein</keyword>
<comment type="similarity">
    <text evidence="1">Belongs to the recoverin family.</text>
</comment>
<dbReference type="InterPro" id="IPR011992">
    <property type="entry name" value="EF-hand-dom_pair"/>
</dbReference>
<keyword evidence="5" id="KW-0106">Calcium</keyword>
<sequence length="69" mass="7879">MDKVEHVVNAIYKAFDVDNNGKVDIKEFAVGFLLTTKGSVEEKLDYTFQLYDIDKDGFIDQSEIDIMAK</sequence>
<protein>
    <recommendedName>
        <fullName evidence="7">EF-hand domain-containing protein</fullName>
    </recommendedName>
</protein>
<dbReference type="Proteomes" id="UP000676336">
    <property type="component" value="Unassembled WGS sequence"/>
</dbReference>
<gene>
    <name evidence="9" type="ORF">BYL167_LOCUS76968</name>
    <name evidence="8" type="ORF">GIL414_LOCUS20007</name>
    <name evidence="10" type="ORF">SMN809_LOCUS86791</name>
</gene>
<dbReference type="EMBL" id="CAJOBJ010011919">
    <property type="protein sequence ID" value="CAF4162443.1"/>
    <property type="molecule type" value="Genomic_DNA"/>
</dbReference>
<evidence type="ECO:0000256" key="2">
    <source>
        <dbReference type="ARBA" id="ARBA00022707"/>
    </source>
</evidence>
<evidence type="ECO:0000313" key="9">
    <source>
        <dbReference type="EMBL" id="CAF5169618.1"/>
    </source>
</evidence>
<name>A0A8S3KD46_9BILA</name>
<organism evidence="10 11">
    <name type="scientific">Rotaria magnacalcarata</name>
    <dbReference type="NCBI Taxonomy" id="392030"/>
    <lineage>
        <taxon>Eukaryota</taxon>
        <taxon>Metazoa</taxon>
        <taxon>Spiralia</taxon>
        <taxon>Gnathifera</taxon>
        <taxon>Rotifera</taxon>
        <taxon>Eurotatoria</taxon>
        <taxon>Bdelloidea</taxon>
        <taxon>Philodinida</taxon>
        <taxon>Philodinidae</taxon>
        <taxon>Rotaria</taxon>
    </lineage>
</organism>
<dbReference type="PRINTS" id="PR00450">
    <property type="entry name" value="RECOVERIN"/>
</dbReference>
<dbReference type="AlphaFoldDB" id="A0A8S3KD46"/>
<dbReference type="Proteomes" id="UP000681720">
    <property type="component" value="Unassembled WGS sequence"/>
</dbReference>
<feature type="domain" description="EF-hand" evidence="7">
    <location>
        <begin position="39"/>
        <end position="69"/>
    </location>
</feature>
<dbReference type="PANTHER" id="PTHR23055">
    <property type="entry name" value="CALCIUM BINDING PROTEINS"/>
    <property type="match status" value="1"/>
</dbReference>
<dbReference type="GO" id="GO:0005509">
    <property type="term" value="F:calcium ion binding"/>
    <property type="evidence" value="ECO:0007669"/>
    <property type="project" value="InterPro"/>
</dbReference>
<dbReference type="EMBL" id="CAJOBI010372923">
    <property type="protein sequence ID" value="CAF5229871.1"/>
    <property type="molecule type" value="Genomic_DNA"/>
</dbReference>
<dbReference type="Proteomes" id="UP000681967">
    <property type="component" value="Unassembled WGS sequence"/>
</dbReference>
<feature type="domain" description="EF-hand" evidence="7">
    <location>
        <begin position="3"/>
        <end position="38"/>
    </location>
</feature>
<evidence type="ECO:0000256" key="3">
    <source>
        <dbReference type="ARBA" id="ARBA00022723"/>
    </source>
</evidence>
<evidence type="ECO:0000256" key="1">
    <source>
        <dbReference type="ARBA" id="ARBA00006049"/>
    </source>
</evidence>
<evidence type="ECO:0000256" key="5">
    <source>
        <dbReference type="ARBA" id="ARBA00022837"/>
    </source>
</evidence>
<dbReference type="EMBL" id="CAJOBH010279037">
    <property type="protein sequence ID" value="CAF5169618.1"/>
    <property type="molecule type" value="Genomic_DNA"/>
</dbReference>
<evidence type="ECO:0000313" key="10">
    <source>
        <dbReference type="EMBL" id="CAF5229871.1"/>
    </source>
</evidence>
<proteinExistence type="inferred from homology"/>
<accession>A0A8S3KD46</accession>
<evidence type="ECO:0000313" key="11">
    <source>
        <dbReference type="Proteomes" id="UP000676336"/>
    </source>
</evidence>
<keyword evidence="3" id="KW-0479">Metal-binding</keyword>
<reference evidence="10" key="1">
    <citation type="submission" date="2021-02" db="EMBL/GenBank/DDBJ databases">
        <authorList>
            <person name="Nowell W R."/>
        </authorList>
    </citation>
    <scope>NUCLEOTIDE SEQUENCE</scope>
</reference>